<organism evidence="2">
    <name type="scientific">Anaerolinea thermolimosa</name>
    <dbReference type="NCBI Taxonomy" id="229919"/>
    <lineage>
        <taxon>Bacteria</taxon>
        <taxon>Bacillati</taxon>
        <taxon>Chloroflexota</taxon>
        <taxon>Anaerolineae</taxon>
        <taxon>Anaerolineales</taxon>
        <taxon>Anaerolineaceae</taxon>
        <taxon>Anaerolinea</taxon>
    </lineage>
</organism>
<feature type="transmembrane region" description="Helical" evidence="1">
    <location>
        <begin position="325"/>
        <end position="345"/>
    </location>
</feature>
<sequence>MGVVLWRFDKHFAAPYPRLWLFGLVTGVGAFFLTARWRKLPVFWAALVSALFYGFGLKALSFLPDVSTYPFSLSWSEASRYYYASLPYARWLYGFSIPLSALHPSRYLLLGLPFLLGETPLWLHRLWQVLLWLGMSLAAGWALMRALRPPNRWVTVAGMVWAALFLLQGPVYYHLLVCVVLVLAGFDRQRYGKTLFFVALASLWAGISRVNWFPVPAMLAAALYFLETPVRNSRTWWQYLLRPLGWGVVGLAAALAAQAAYVLVSGHEDTSGFASTFTSALLWYRLLPNPTYPMGVLPAILLITAPALTFLGVSMERDRKAWHPLRLLGLGAILAALFAGGLVVSTKIGGGSNIHNLDAYLVLVMVMVGALWMGRCASEEGGKAFAWRHWALAVFLLVIPVVWNINVGHPFARRDARQAEADLKWLREFVTFHGQEGEVLFITQRQLLLFGEIPGIRLVPEYELLTLSEMAISNQQAYLERFREDLRNHRFRVIVTSMENEVVKDPEQSSFAEENNAWVLNITMYIRRYYQTAFTLPGPNVEIFLPK</sequence>
<name>A0A7C4KF73_9CHLR</name>
<reference evidence="2" key="1">
    <citation type="journal article" date="2020" name="mSystems">
        <title>Genome- and Community-Level Interaction Insights into Carbon Utilization and Element Cycling Functions of Hydrothermarchaeota in Hydrothermal Sediment.</title>
        <authorList>
            <person name="Zhou Z."/>
            <person name="Liu Y."/>
            <person name="Xu W."/>
            <person name="Pan J."/>
            <person name="Luo Z.H."/>
            <person name="Li M."/>
        </authorList>
    </citation>
    <scope>NUCLEOTIDE SEQUENCE [LARGE SCALE GENOMIC DNA]</scope>
    <source>
        <strain evidence="2">SpSt-573</strain>
    </source>
</reference>
<protein>
    <recommendedName>
        <fullName evidence="3">Glycosyltransferase RgtA/B/C/D-like domain-containing protein</fullName>
    </recommendedName>
</protein>
<keyword evidence="1" id="KW-1133">Transmembrane helix</keyword>
<feature type="transmembrane region" description="Helical" evidence="1">
    <location>
        <begin position="385"/>
        <end position="403"/>
    </location>
</feature>
<feature type="transmembrane region" description="Helical" evidence="1">
    <location>
        <begin position="159"/>
        <end position="183"/>
    </location>
</feature>
<feature type="transmembrane region" description="Helical" evidence="1">
    <location>
        <begin position="195"/>
        <end position="224"/>
    </location>
</feature>
<feature type="transmembrane region" description="Helical" evidence="1">
    <location>
        <begin position="244"/>
        <end position="263"/>
    </location>
</feature>
<evidence type="ECO:0000313" key="2">
    <source>
        <dbReference type="EMBL" id="HGS20295.1"/>
    </source>
</evidence>
<evidence type="ECO:0008006" key="3">
    <source>
        <dbReference type="Google" id="ProtNLM"/>
    </source>
</evidence>
<keyword evidence="1" id="KW-0812">Transmembrane</keyword>
<comment type="caution">
    <text evidence="2">The sequence shown here is derived from an EMBL/GenBank/DDBJ whole genome shotgun (WGS) entry which is preliminary data.</text>
</comment>
<proteinExistence type="predicted"/>
<feature type="transmembrane region" description="Helical" evidence="1">
    <location>
        <begin position="357"/>
        <end position="373"/>
    </location>
</feature>
<keyword evidence="1" id="KW-0472">Membrane</keyword>
<gene>
    <name evidence="2" type="ORF">ENT37_00310</name>
</gene>
<feature type="transmembrane region" description="Helical" evidence="1">
    <location>
        <begin position="16"/>
        <end position="35"/>
    </location>
</feature>
<feature type="transmembrane region" description="Helical" evidence="1">
    <location>
        <begin position="292"/>
        <end position="313"/>
    </location>
</feature>
<dbReference type="EMBL" id="DSYK01000014">
    <property type="protein sequence ID" value="HGS20295.1"/>
    <property type="molecule type" value="Genomic_DNA"/>
</dbReference>
<feature type="transmembrane region" description="Helical" evidence="1">
    <location>
        <begin position="42"/>
        <end position="63"/>
    </location>
</feature>
<feature type="transmembrane region" description="Helical" evidence="1">
    <location>
        <begin position="129"/>
        <end position="147"/>
    </location>
</feature>
<accession>A0A7C4KF73</accession>
<evidence type="ECO:0000256" key="1">
    <source>
        <dbReference type="SAM" id="Phobius"/>
    </source>
</evidence>
<dbReference type="AlphaFoldDB" id="A0A7C4KF73"/>